<reference evidence="1" key="1">
    <citation type="submission" date="2021-02" db="EMBL/GenBank/DDBJ databases">
        <authorList>
            <person name="Dougan E. K."/>
            <person name="Rhodes N."/>
            <person name="Thang M."/>
            <person name="Chan C."/>
        </authorList>
    </citation>
    <scope>NUCLEOTIDE SEQUENCE</scope>
</reference>
<dbReference type="OrthoDB" id="434975at2759"/>
<evidence type="ECO:0000313" key="1">
    <source>
        <dbReference type="EMBL" id="CAE7518525.1"/>
    </source>
</evidence>
<dbReference type="EMBL" id="CAJNIZ010029757">
    <property type="protein sequence ID" value="CAE7518525.1"/>
    <property type="molecule type" value="Genomic_DNA"/>
</dbReference>
<keyword evidence="2" id="KW-1185">Reference proteome</keyword>
<proteinExistence type="predicted"/>
<gene>
    <name evidence="1" type="primary">MKK1</name>
    <name evidence="1" type="ORF">SPIL2461_LOCUS13556</name>
</gene>
<feature type="non-terminal residue" evidence="1">
    <location>
        <position position="1"/>
    </location>
</feature>
<comment type="caution">
    <text evidence="1">The sequence shown here is derived from an EMBL/GenBank/DDBJ whole genome shotgun (WGS) entry which is preliminary data.</text>
</comment>
<name>A0A812TAU9_SYMPI</name>
<organism evidence="1 2">
    <name type="scientific">Symbiodinium pilosum</name>
    <name type="common">Dinoflagellate</name>
    <dbReference type="NCBI Taxonomy" id="2952"/>
    <lineage>
        <taxon>Eukaryota</taxon>
        <taxon>Sar</taxon>
        <taxon>Alveolata</taxon>
        <taxon>Dinophyceae</taxon>
        <taxon>Suessiales</taxon>
        <taxon>Symbiodiniaceae</taxon>
        <taxon>Symbiodinium</taxon>
    </lineage>
</organism>
<protein>
    <submittedName>
        <fullName evidence="1">MKK1 protein</fullName>
    </submittedName>
</protein>
<sequence>MRVSRGRSWTFRTGIIDPEKYPKLLIEFEVSQVKEMMPPVCLQVMKAGMSPSRIGVIQLPVTEEQFLTNPNQMFKNLWLPLVSVKDGELTPNITGEIHVLTRWLPVEMKQVFADGQEKMQLSVRSMFLKEIWSKVCQPRVREPIYGVEAMYHSFTYNPNIVRPRDKEGGAKSPETLKDNMRRHVEELSNAVPYLECLERRQLNAWNIFQAELQDRGYE</sequence>
<dbReference type="AlphaFoldDB" id="A0A812TAU9"/>
<evidence type="ECO:0000313" key="2">
    <source>
        <dbReference type="Proteomes" id="UP000649617"/>
    </source>
</evidence>
<accession>A0A812TAU9</accession>
<dbReference type="Proteomes" id="UP000649617">
    <property type="component" value="Unassembled WGS sequence"/>
</dbReference>